<name>A0A0B0MP78_GOSAR</name>
<sequence>MENENRIALRIVEKSPIFYNDQVIILSARSTGFFDWIDFPEIKQYLTLWEPERQGEYRLEYGKKEFY</sequence>
<comment type="caution">
    <text evidence="1">The sequence shown here is derived from an EMBL/GenBank/DDBJ whole genome shotgun (WGS) entry which is preliminary data.</text>
</comment>
<reference evidence="2" key="1">
    <citation type="submission" date="2014-09" db="EMBL/GenBank/DDBJ databases">
        <authorList>
            <person name="Mudge J."/>
            <person name="Ramaraj T."/>
            <person name="Lindquist I.E."/>
            <person name="Bharti A.K."/>
            <person name="Sundararajan A."/>
            <person name="Cameron C.T."/>
            <person name="Woodward J.E."/>
            <person name="May G.D."/>
            <person name="Brubaker C."/>
            <person name="Broadhvest J."/>
            <person name="Wilkins T.A."/>
        </authorList>
    </citation>
    <scope>NUCLEOTIDE SEQUENCE</scope>
    <source>
        <strain evidence="2">cv. AKA8401</strain>
    </source>
</reference>
<gene>
    <name evidence="1" type="ORF">F383_06053</name>
</gene>
<organism evidence="1 2">
    <name type="scientific">Gossypium arboreum</name>
    <name type="common">Tree cotton</name>
    <name type="synonym">Gossypium nanking</name>
    <dbReference type="NCBI Taxonomy" id="29729"/>
    <lineage>
        <taxon>Eukaryota</taxon>
        <taxon>Viridiplantae</taxon>
        <taxon>Streptophyta</taxon>
        <taxon>Embryophyta</taxon>
        <taxon>Tracheophyta</taxon>
        <taxon>Spermatophyta</taxon>
        <taxon>Magnoliopsida</taxon>
        <taxon>eudicotyledons</taxon>
        <taxon>Gunneridae</taxon>
        <taxon>Pentapetalae</taxon>
        <taxon>rosids</taxon>
        <taxon>malvids</taxon>
        <taxon>Malvales</taxon>
        <taxon>Malvaceae</taxon>
        <taxon>Malvoideae</taxon>
        <taxon>Gossypium</taxon>
    </lineage>
</organism>
<keyword evidence="2" id="KW-1185">Reference proteome</keyword>
<accession>A0A0B0MP78</accession>
<proteinExistence type="predicted"/>
<evidence type="ECO:0000313" key="2">
    <source>
        <dbReference type="Proteomes" id="UP000032142"/>
    </source>
</evidence>
<evidence type="ECO:0000313" key="1">
    <source>
        <dbReference type="EMBL" id="KHG01279.1"/>
    </source>
</evidence>
<dbReference type="EMBL" id="JRRC01180690">
    <property type="protein sequence ID" value="KHG01279.1"/>
    <property type="molecule type" value="Genomic_DNA"/>
</dbReference>
<protein>
    <submittedName>
        <fullName evidence="1">ATP synthase subunit alpha</fullName>
    </submittedName>
</protein>
<dbReference type="AlphaFoldDB" id="A0A0B0MP78"/>
<dbReference type="Proteomes" id="UP000032142">
    <property type="component" value="Unassembled WGS sequence"/>
</dbReference>